<protein>
    <recommendedName>
        <fullName evidence="4">Secreted protein</fullName>
    </recommendedName>
</protein>
<evidence type="ECO:0008006" key="4">
    <source>
        <dbReference type="Google" id="ProtNLM"/>
    </source>
</evidence>
<organism evidence="2 3">
    <name type="scientific">Streptomyces rubradiris</name>
    <name type="common">Streptomyces achromogenes subsp. rubradiris</name>
    <dbReference type="NCBI Taxonomy" id="285531"/>
    <lineage>
        <taxon>Bacteria</taxon>
        <taxon>Bacillati</taxon>
        <taxon>Actinomycetota</taxon>
        <taxon>Actinomycetes</taxon>
        <taxon>Kitasatosporales</taxon>
        <taxon>Streptomycetaceae</taxon>
        <taxon>Streptomyces</taxon>
    </lineage>
</organism>
<dbReference type="Proteomes" id="UP000646738">
    <property type="component" value="Unassembled WGS sequence"/>
</dbReference>
<feature type="signal peptide" evidence="1">
    <location>
        <begin position="1"/>
        <end position="26"/>
    </location>
</feature>
<name>A0ABQ3RPN6_STRRR</name>
<evidence type="ECO:0000256" key="1">
    <source>
        <dbReference type="SAM" id="SignalP"/>
    </source>
</evidence>
<keyword evidence="3" id="KW-1185">Reference proteome</keyword>
<accession>A0ABQ3RPN6</accession>
<proteinExistence type="predicted"/>
<reference evidence="3" key="1">
    <citation type="submission" date="2023-07" db="EMBL/GenBank/DDBJ databases">
        <title>Whole genome shotgun sequence of Streptomyces achromogenes subsp. rubradiris NBRC 14000.</title>
        <authorList>
            <person name="Komaki H."/>
            <person name="Tamura T."/>
        </authorList>
    </citation>
    <scope>NUCLEOTIDE SEQUENCE [LARGE SCALE GENOMIC DNA]</scope>
    <source>
        <strain evidence="3">NBRC 14000</strain>
    </source>
</reference>
<sequence>MATSRFLTIATLSTALIFGATTAASAGTGGTTSTKLSNGKLKFEARNGSVVSGNSSVFYGATEYEKSGGSKVYVTLMMVTSEALFRDSQKAVSAGQKVSHSFGAQSIAKYAPDCSATGLMDATTGKYYTPPVTFC</sequence>
<dbReference type="EMBL" id="BNEA01000015">
    <property type="protein sequence ID" value="GHI57841.1"/>
    <property type="molecule type" value="Genomic_DNA"/>
</dbReference>
<dbReference type="RefSeq" id="WP_189996878.1">
    <property type="nucleotide sequence ID" value="NZ_BNCB01000011.1"/>
</dbReference>
<comment type="caution">
    <text evidence="2">The sequence shown here is derived from an EMBL/GenBank/DDBJ whole genome shotgun (WGS) entry which is preliminary data.</text>
</comment>
<evidence type="ECO:0000313" key="2">
    <source>
        <dbReference type="EMBL" id="GHI57841.1"/>
    </source>
</evidence>
<feature type="chain" id="PRO_5045787349" description="Secreted protein" evidence="1">
    <location>
        <begin position="27"/>
        <end position="135"/>
    </location>
</feature>
<gene>
    <name evidence="2" type="ORF">Srubr_76870</name>
</gene>
<keyword evidence="1" id="KW-0732">Signal</keyword>
<evidence type="ECO:0000313" key="3">
    <source>
        <dbReference type="Proteomes" id="UP000646738"/>
    </source>
</evidence>